<dbReference type="EMBL" id="SGJD01002724">
    <property type="protein sequence ID" value="KAB0394674.1"/>
    <property type="molecule type" value="Genomic_DNA"/>
</dbReference>
<evidence type="ECO:0000256" key="1">
    <source>
        <dbReference type="ARBA" id="ARBA00004496"/>
    </source>
</evidence>
<keyword evidence="9" id="KW-0406">Ion transport</keyword>
<feature type="domain" description="NADP-dependent oxidoreductase" evidence="10">
    <location>
        <begin position="55"/>
        <end position="127"/>
    </location>
</feature>
<comment type="subcellular location">
    <subcellularLocation>
        <location evidence="1">Cytoplasm</location>
    </subcellularLocation>
</comment>
<accession>A0A643C3D8</accession>
<proteinExistence type="inferred from homology"/>
<dbReference type="Gene3D" id="3.20.20.100">
    <property type="entry name" value="NADP-dependent oxidoreductase domain"/>
    <property type="match status" value="1"/>
</dbReference>
<evidence type="ECO:0000313" key="11">
    <source>
        <dbReference type="EMBL" id="KAB0394674.1"/>
    </source>
</evidence>
<gene>
    <name evidence="11" type="ORF">E2I00_008467</name>
</gene>
<dbReference type="GO" id="GO:0098900">
    <property type="term" value="P:regulation of action potential"/>
    <property type="evidence" value="ECO:0007669"/>
    <property type="project" value="TreeGrafter"/>
</dbReference>
<dbReference type="InterPro" id="IPR023210">
    <property type="entry name" value="NADP_OxRdtase_dom"/>
</dbReference>
<evidence type="ECO:0000256" key="6">
    <source>
        <dbReference type="ARBA" id="ARBA00022857"/>
    </source>
</evidence>
<dbReference type="GO" id="GO:0044224">
    <property type="term" value="C:juxtaparanode region of axon"/>
    <property type="evidence" value="ECO:0007669"/>
    <property type="project" value="TreeGrafter"/>
</dbReference>
<evidence type="ECO:0000256" key="9">
    <source>
        <dbReference type="ARBA" id="ARBA00023065"/>
    </source>
</evidence>
<protein>
    <recommendedName>
        <fullName evidence="10">NADP-dependent oxidoreductase domain-containing protein</fullName>
    </recommendedName>
</protein>
<name>A0A643C3D8_BALPH</name>
<dbReference type="GO" id="GO:0006813">
    <property type="term" value="P:potassium ion transport"/>
    <property type="evidence" value="ECO:0007669"/>
    <property type="project" value="UniProtKB-KW"/>
</dbReference>
<dbReference type="SUPFAM" id="SSF51430">
    <property type="entry name" value="NAD(P)-linked oxidoreductase"/>
    <property type="match status" value="1"/>
</dbReference>
<keyword evidence="12" id="KW-1185">Reference proteome</keyword>
<dbReference type="OrthoDB" id="1720422at2759"/>
<dbReference type="InterPro" id="IPR005399">
    <property type="entry name" value="K_chnl_volt-dep_bsu_KCNAB-rel"/>
</dbReference>
<organism evidence="11 12">
    <name type="scientific">Balaenoptera physalus</name>
    <name type="common">Fin whale</name>
    <name type="synonym">Balaena physalus</name>
    <dbReference type="NCBI Taxonomy" id="9770"/>
    <lineage>
        <taxon>Eukaryota</taxon>
        <taxon>Metazoa</taxon>
        <taxon>Chordata</taxon>
        <taxon>Craniata</taxon>
        <taxon>Vertebrata</taxon>
        <taxon>Euteleostomi</taxon>
        <taxon>Mammalia</taxon>
        <taxon>Eutheria</taxon>
        <taxon>Laurasiatheria</taxon>
        <taxon>Artiodactyla</taxon>
        <taxon>Whippomorpha</taxon>
        <taxon>Cetacea</taxon>
        <taxon>Mysticeti</taxon>
        <taxon>Balaenopteridae</taxon>
        <taxon>Balaenoptera</taxon>
    </lineage>
</organism>
<dbReference type="GO" id="GO:0008076">
    <property type="term" value="C:voltage-gated potassium channel complex"/>
    <property type="evidence" value="ECO:0007669"/>
    <property type="project" value="TreeGrafter"/>
</dbReference>
<keyword evidence="3" id="KW-0813">Transport</keyword>
<dbReference type="PANTHER" id="PTHR43150:SF1">
    <property type="entry name" value="VOLTAGE-GATED POTASSIUM CHANNEL SUBUNIT BETA-2"/>
    <property type="match status" value="1"/>
</dbReference>
<keyword evidence="4" id="KW-0963">Cytoplasm</keyword>
<dbReference type="PRINTS" id="PR01578">
    <property type="entry name" value="KCNAB1CHANEL"/>
</dbReference>
<evidence type="ECO:0000313" key="12">
    <source>
        <dbReference type="Proteomes" id="UP000437017"/>
    </source>
</evidence>
<comment type="caution">
    <text evidence="11">The sequence shown here is derived from an EMBL/GenBank/DDBJ whole genome shotgun (WGS) entry which is preliminary data.</text>
</comment>
<dbReference type="GO" id="GO:1901379">
    <property type="term" value="P:regulation of potassium ion transmembrane transport"/>
    <property type="evidence" value="ECO:0007669"/>
    <property type="project" value="TreeGrafter"/>
</dbReference>
<keyword evidence="8" id="KW-0560">Oxidoreductase</keyword>
<dbReference type="PANTHER" id="PTHR43150">
    <property type="entry name" value="HYPERKINETIC, ISOFORM M"/>
    <property type="match status" value="1"/>
</dbReference>
<evidence type="ECO:0000256" key="2">
    <source>
        <dbReference type="ARBA" id="ARBA00006515"/>
    </source>
</evidence>
<dbReference type="InterPro" id="IPR036812">
    <property type="entry name" value="NAD(P)_OxRdtase_dom_sf"/>
</dbReference>
<keyword evidence="6" id="KW-0521">NADP</keyword>
<dbReference type="AlphaFoldDB" id="A0A643C3D8"/>
<evidence type="ECO:0000256" key="4">
    <source>
        <dbReference type="ARBA" id="ARBA00022490"/>
    </source>
</evidence>
<reference evidence="11 12" key="1">
    <citation type="journal article" date="2019" name="PLoS ONE">
        <title>Genomic analyses reveal an absence of contemporary introgressive admixture between fin whales and blue whales, despite known hybrids.</title>
        <authorList>
            <person name="Westbury M.V."/>
            <person name="Petersen B."/>
            <person name="Lorenzen E.D."/>
        </authorList>
    </citation>
    <scope>NUCLEOTIDE SEQUENCE [LARGE SCALE GENOMIC DNA]</scope>
    <source>
        <strain evidence="11">FinWhale-01</strain>
    </source>
</reference>
<keyword evidence="5" id="KW-0633">Potassium transport</keyword>
<dbReference type="Proteomes" id="UP000437017">
    <property type="component" value="Unassembled WGS sequence"/>
</dbReference>
<evidence type="ECO:0000259" key="10">
    <source>
        <dbReference type="Pfam" id="PF00248"/>
    </source>
</evidence>
<evidence type="ECO:0000256" key="5">
    <source>
        <dbReference type="ARBA" id="ARBA00022538"/>
    </source>
</evidence>
<dbReference type="GO" id="GO:0055085">
    <property type="term" value="P:transmembrane transport"/>
    <property type="evidence" value="ECO:0007669"/>
    <property type="project" value="InterPro"/>
</dbReference>
<evidence type="ECO:0000256" key="3">
    <source>
        <dbReference type="ARBA" id="ARBA00022448"/>
    </source>
</evidence>
<dbReference type="GO" id="GO:0005737">
    <property type="term" value="C:cytoplasm"/>
    <property type="evidence" value="ECO:0007669"/>
    <property type="project" value="UniProtKB-SubCell"/>
</dbReference>
<dbReference type="Pfam" id="PF00248">
    <property type="entry name" value="Aldo_ket_red"/>
    <property type="match status" value="1"/>
</dbReference>
<dbReference type="GO" id="GO:0044325">
    <property type="term" value="F:transmembrane transporter binding"/>
    <property type="evidence" value="ECO:0007669"/>
    <property type="project" value="TreeGrafter"/>
</dbReference>
<evidence type="ECO:0000256" key="7">
    <source>
        <dbReference type="ARBA" id="ARBA00022958"/>
    </source>
</evidence>
<evidence type="ECO:0000256" key="8">
    <source>
        <dbReference type="ARBA" id="ARBA00023002"/>
    </source>
</evidence>
<comment type="similarity">
    <text evidence="2">Belongs to the shaker potassium channel beta subunit family.</text>
</comment>
<dbReference type="InterPro" id="IPR005400">
    <property type="entry name" value="K_chnl_volt-dep_bsu_KCNAB1"/>
</dbReference>
<keyword evidence="7" id="KW-0630">Potassium</keyword>
<dbReference type="PRINTS" id="PR01577">
    <property type="entry name" value="KCNABCHANNEL"/>
</dbReference>
<dbReference type="GO" id="GO:0015459">
    <property type="term" value="F:potassium channel regulator activity"/>
    <property type="evidence" value="ECO:0007669"/>
    <property type="project" value="TreeGrafter"/>
</dbReference>
<dbReference type="GO" id="GO:0016491">
    <property type="term" value="F:oxidoreductase activity"/>
    <property type="evidence" value="ECO:0007669"/>
    <property type="project" value="UniProtKB-KW"/>
</dbReference>
<sequence length="140" mass="15079">MVRPGPGGAAVPQIIILCHAHRGPGDLPSPVGCAVPPPHNQGYQWLKDKILSEEGRRQQAKLKELQAIAERLGCTLPQLAIAWCLRNEGVSSVLLGASSADQLMENIGAIQVLPKLSSSIIHEIDSILGNKPYSKKDYRS</sequence>